<reference evidence="2 3" key="1">
    <citation type="submission" date="2019-01" db="EMBL/GenBank/DDBJ databases">
        <title>Draft genome sequence of Psathyrella aberdarensis IHI B618.</title>
        <authorList>
            <person name="Buettner E."/>
            <person name="Kellner H."/>
        </authorList>
    </citation>
    <scope>NUCLEOTIDE SEQUENCE [LARGE SCALE GENOMIC DNA]</scope>
    <source>
        <strain evidence="2 3">IHI B618</strain>
    </source>
</reference>
<feature type="domain" description="DED" evidence="1">
    <location>
        <begin position="49"/>
        <end position="122"/>
    </location>
</feature>
<protein>
    <recommendedName>
        <fullName evidence="1">DED domain-containing protein</fullName>
    </recommendedName>
</protein>
<evidence type="ECO:0000259" key="1">
    <source>
        <dbReference type="PROSITE" id="PS50168"/>
    </source>
</evidence>
<gene>
    <name evidence="2" type="ORF">EST38_g1341</name>
</gene>
<proteinExistence type="predicted"/>
<keyword evidence="3" id="KW-1185">Reference proteome</keyword>
<dbReference type="EMBL" id="SDEE01000018">
    <property type="protein sequence ID" value="RXW24503.1"/>
    <property type="molecule type" value="Genomic_DNA"/>
</dbReference>
<evidence type="ECO:0000313" key="2">
    <source>
        <dbReference type="EMBL" id="RXW24503.1"/>
    </source>
</evidence>
<accession>A0A4Q2DW95</accession>
<organism evidence="2 3">
    <name type="scientific">Candolleomyces aberdarensis</name>
    <dbReference type="NCBI Taxonomy" id="2316362"/>
    <lineage>
        <taxon>Eukaryota</taxon>
        <taxon>Fungi</taxon>
        <taxon>Dikarya</taxon>
        <taxon>Basidiomycota</taxon>
        <taxon>Agaricomycotina</taxon>
        <taxon>Agaricomycetes</taxon>
        <taxon>Agaricomycetidae</taxon>
        <taxon>Agaricales</taxon>
        <taxon>Agaricineae</taxon>
        <taxon>Psathyrellaceae</taxon>
        <taxon>Candolleomyces</taxon>
    </lineage>
</organism>
<dbReference type="OrthoDB" id="3058031at2759"/>
<dbReference type="GO" id="GO:0042981">
    <property type="term" value="P:regulation of apoptotic process"/>
    <property type="evidence" value="ECO:0007669"/>
    <property type="project" value="InterPro"/>
</dbReference>
<dbReference type="PROSITE" id="PS50168">
    <property type="entry name" value="DED"/>
    <property type="match status" value="1"/>
</dbReference>
<sequence length="149" mass="16658">MSSPLRRVLSSLKTPVSKPWCLVVLPNPNSYHAITNVSSPGELMFHLRLDSNFDLDEYCEANPTFGFAANDHMPNKPLSGKPVSTTTDWIRVISDVNRRSSDGLTVHEVLADLLRQFPRFNLQSAQDAEEAINKIESRLAEVASFKDSE</sequence>
<evidence type="ECO:0000313" key="3">
    <source>
        <dbReference type="Proteomes" id="UP000290288"/>
    </source>
</evidence>
<dbReference type="InterPro" id="IPR001875">
    <property type="entry name" value="DED_dom"/>
</dbReference>
<dbReference type="AlphaFoldDB" id="A0A4Q2DW95"/>
<comment type="caution">
    <text evidence="2">The sequence shown here is derived from an EMBL/GenBank/DDBJ whole genome shotgun (WGS) entry which is preliminary data.</text>
</comment>
<dbReference type="Proteomes" id="UP000290288">
    <property type="component" value="Unassembled WGS sequence"/>
</dbReference>
<name>A0A4Q2DW95_9AGAR</name>